<comment type="caution">
    <text evidence="1">The sequence shown here is derived from an EMBL/GenBank/DDBJ whole genome shotgun (WGS) entry which is preliminary data.</text>
</comment>
<evidence type="ECO:0000313" key="2">
    <source>
        <dbReference type="Proteomes" id="UP001064048"/>
    </source>
</evidence>
<dbReference type="EMBL" id="CM046123">
    <property type="protein sequence ID" value="KAI8439036.1"/>
    <property type="molecule type" value="Genomic_DNA"/>
</dbReference>
<reference evidence="1 2" key="1">
    <citation type="journal article" date="2022" name="Genome Biol. Evol.">
        <title>The Spruce Budworm Genome: Reconstructing the Evolutionary History of Antifreeze Proteins.</title>
        <authorList>
            <person name="Beliveau C."/>
            <person name="Gagne P."/>
            <person name="Picq S."/>
            <person name="Vernygora O."/>
            <person name="Keeling C.I."/>
            <person name="Pinkney K."/>
            <person name="Doucet D."/>
            <person name="Wen F."/>
            <person name="Johnston J.S."/>
            <person name="Maaroufi H."/>
            <person name="Boyle B."/>
            <person name="Laroche J."/>
            <person name="Dewar K."/>
            <person name="Juretic N."/>
            <person name="Blackburn G."/>
            <person name="Nisole A."/>
            <person name="Brunet B."/>
            <person name="Brandao M."/>
            <person name="Lumley L."/>
            <person name="Duan J."/>
            <person name="Quan G."/>
            <person name="Lucarotti C.J."/>
            <person name="Roe A.D."/>
            <person name="Sperling F.A.H."/>
            <person name="Levesque R.C."/>
            <person name="Cusson M."/>
        </authorList>
    </citation>
    <scope>NUCLEOTIDE SEQUENCE [LARGE SCALE GENOMIC DNA]</scope>
    <source>
        <strain evidence="1">Glfc:IPQL:Cfum</strain>
    </source>
</reference>
<keyword evidence="2" id="KW-1185">Reference proteome</keyword>
<sequence length="150" mass="16453">MVARAARAQWGLNSAIVKTIYQAVVEPTVLYAAGAWGHVVERAYAIKRLDRITRQFAIKIAKAHSTASLTSCVLLAGILPLDIRIKEQLAIYTIKRGKELGVLPGRRLQRPLHPSQLPHPADRRELISVWGTSLGVAIVCLHSGCWSKTG</sequence>
<accession>A0ACC0KSI8</accession>
<name>A0ACC0KSI8_CHOFU</name>
<proteinExistence type="predicted"/>
<dbReference type="Proteomes" id="UP001064048">
    <property type="component" value="Chromosome 23"/>
</dbReference>
<protein>
    <submittedName>
        <fullName evidence="1">Uncharacterized protein</fullName>
    </submittedName>
</protein>
<evidence type="ECO:0000313" key="1">
    <source>
        <dbReference type="EMBL" id="KAI8439036.1"/>
    </source>
</evidence>
<gene>
    <name evidence="1" type="ORF">MSG28_012908</name>
</gene>
<organism evidence="1 2">
    <name type="scientific">Choristoneura fumiferana</name>
    <name type="common">Spruce budworm moth</name>
    <name type="synonym">Archips fumiferana</name>
    <dbReference type="NCBI Taxonomy" id="7141"/>
    <lineage>
        <taxon>Eukaryota</taxon>
        <taxon>Metazoa</taxon>
        <taxon>Ecdysozoa</taxon>
        <taxon>Arthropoda</taxon>
        <taxon>Hexapoda</taxon>
        <taxon>Insecta</taxon>
        <taxon>Pterygota</taxon>
        <taxon>Neoptera</taxon>
        <taxon>Endopterygota</taxon>
        <taxon>Lepidoptera</taxon>
        <taxon>Glossata</taxon>
        <taxon>Ditrysia</taxon>
        <taxon>Tortricoidea</taxon>
        <taxon>Tortricidae</taxon>
        <taxon>Tortricinae</taxon>
        <taxon>Choristoneura</taxon>
    </lineage>
</organism>